<feature type="transmembrane region" description="Helical" evidence="1">
    <location>
        <begin position="6"/>
        <end position="23"/>
    </location>
</feature>
<keyword evidence="3" id="KW-1185">Reference proteome</keyword>
<keyword evidence="1" id="KW-0812">Transmembrane</keyword>
<protein>
    <submittedName>
        <fullName evidence="2">Uncharacterized protein</fullName>
    </submittedName>
</protein>
<comment type="caution">
    <text evidence="2">The sequence shown here is derived from an EMBL/GenBank/DDBJ whole genome shotgun (WGS) entry which is preliminary data.</text>
</comment>
<dbReference type="EMBL" id="JACHHY010000005">
    <property type="protein sequence ID" value="MBB5017802.1"/>
    <property type="molecule type" value="Genomic_DNA"/>
</dbReference>
<keyword evidence="1" id="KW-0472">Membrane</keyword>
<gene>
    <name evidence="2" type="ORF">HNQ59_001072</name>
</gene>
<evidence type="ECO:0000256" key="1">
    <source>
        <dbReference type="SAM" id="Phobius"/>
    </source>
</evidence>
<dbReference type="AlphaFoldDB" id="A0A840MM63"/>
<name>A0A840MM63_9PROT</name>
<dbReference type="Proteomes" id="UP000575898">
    <property type="component" value="Unassembled WGS sequence"/>
</dbReference>
<proteinExistence type="predicted"/>
<sequence>MTINELWYLIMFAWGIACGWAVVKGISDQ</sequence>
<accession>A0A840MM63</accession>
<keyword evidence="1" id="KW-1133">Transmembrane helix</keyword>
<evidence type="ECO:0000313" key="3">
    <source>
        <dbReference type="Proteomes" id="UP000575898"/>
    </source>
</evidence>
<reference evidence="2 3" key="1">
    <citation type="submission" date="2020-08" db="EMBL/GenBank/DDBJ databases">
        <title>Genomic Encyclopedia of Type Strains, Phase IV (KMG-IV): sequencing the most valuable type-strain genomes for metagenomic binning, comparative biology and taxonomic classification.</title>
        <authorList>
            <person name="Goeker M."/>
        </authorList>
    </citation>
    <scope>NUCLEOTIDE SEQUENCE [LARGE SCALE GENOMIC DNA]</scope>
    <source>
        <strain evidence="2 3">DSM 27165</strain>
    </source>
</reference>
<evidence type="ECO:0000313" key="2">
    <source>
        <dbReference type="EMBL" id="MBB5017802.1"/>
    </source>
</evidence>
<organism evidence="2 3">
    <name type="scientific">Chitinivorax tropicus</name>
    <dbReference type="NCBI Taxonomy" id="714531"/>
    <lineage>
        <taxon>Bacteria</taxon>
        <taxon>Pseudomonadati</taxon>
        <taxon>Pseudomonadota</taxon>
        <taxon>Betaproteobacteria</taxon>
        <taxon>Chitinivorax</taxon>
    </lineage>
</organism>